<name>A0ABY8NUF0_9GAMM</name>
<protein>
    <submittedName>
        <fullName evidence="2">Transposase</fullName>
    </submittedName>
</protein>
<geneLocation type="plasmid" evidence="2 4">
    <name>paNv_CAN1</name>
</geneLocation>
<sequence length="55" mass="6258">MHTYGRQLNQHPHVHVSVTRGVWIVNIVYGESCFSKKGCRRNLARGCYPTTASQL</sequence>
<dbReference type="Pfam" id="PF04986">
    <property type="entry name" value="Y2_Tnp"/>
    <property type="match status" value="1"/>
</dbReference>
<evidence type="ECO:0000313" key="4">
    <source>
        <dbReference type="Proteomes" id="UP001177592"/>
    </source>
</evidence>
<evidence type="ECO:0000259" key="1">
    <source>
        <dbReference type="Pfam" id="PF04986"/>
    </source>
</evidence>
<evidence type="ECO:0000313" key="2">
    <source>
        <dbReference type="EMBL" id="WGM07947.1"/>
    </source>
</evidence>
<evidence type="ECO:0000313" key="3">
    <source>
        <dbReference type="EMBL" id="WGM08655.1"/>
    </source>
</evidence>
<reference evidence="2" key="1">
    <citation type="submission" date="2023-04" db="EMBL/GenBank/DDBJ databases">
        <title>Genome dynamics across the evolutionary transition to endosymbiosis.</title>
        <authorList>
            <person name="Siozios S."/>
            <person name="Nadal-Jimenez P."/>
            <person name="Azagi T."/>
            <person name="Sprong H."/>
            <person name="Frost C.L."/>
            <person name="Parratt S.R."/>
            <person name="Taylor G."/>
            <person name="Brettell L."/>
            <person name="Lew K.C."/>
            <person name="Croft L."/>
            <person name="King K.C."/>
            <person name="Brockhurst M.A."/>
            <person name="Hypsa V."/>
            <person name="Novakova E."/>
            <person name="Darby A.C."/>
            <person name="Hurst G.D.D."/>
        </authorList>
    </citation>
    <scope>NUCLEOTIDE SEQUENCE</scope>
    <source>
        <strain evidence="2">ANv_CAN</strain>
        <plasmid evidence="2">paNv_CAN1</plasmid>
        <plasmid evidence="3">paNv_CAN6</plasmid>
    </source>
</reference>
<keyword evidence="2" id="KW-0614">Plasmid</keyword>
<proteinExistence type="predicted"/>
<dbReference type="Proteomes" id="UP001177592">
    <property type="component" value="Plasmid paNv_CAN6"/>
</dbReference>
<dbReference type="InterPro" id="IPR007069">
    <property type="entry name" value="Transposase_32"/>
</dbReference>
<keyword evidence="4" id="KW-1185">Reference proteome</keyword>
<accession>A0ABY8NUF0</accession>
<dbReference type="Proteomes" id="UP001177592">
    <property type="component" value="Plasmid paNv_CAN1"/>
</dbReference>
<geneLocation type="plasmid" evidence="3 4">
    <name>paNv_CAN6</name>
</geneLocation>
<gene>
    <name evidence="2" type="ORF">QE258_22070</name>
    <name evidence="3" type="ORF">QE258_25520</name>
</gene>
<organism evidence="2 4">
    <name type="scientific">Arsenophonus nasoniae</name>
    <name type="common">son-killer infecting Nasonia vitripennis</name>
    <dbReference type="NCBI Taxonomy" id="638"/>
    <lineage>
        <taxon>Bacteria</taxon>
        <taxon>Pseudomonadati</taxon>
        <taxon>Pseudomonadota</taxon>
        <taxon>Gammaproteobacteria</taxon>
        <taxon>Enterobacterales</taxon>
        <taxon>Morganellaceae</taxon>
        <taxon>Arsenophonus</taxon>
    </lineage>
</organism>
<feature type="domain" description="Transposase IS801/IS1294" evidence="1">
    <location>
        <begin position="1"/>
        <end position="22"/>
    </location>
</feature>
<dbReference type="EMBL" id="CP123524">
    <property type="protein sequence ID" value="WGM07947.1"/>
    <property type="molecule type" value="Genomic_DNA"/>
</dbReference>
<dbReference type="EMBL" id="CP123529">
    <property type="protein sequence ID" value="WGM08655.1"/>
    <property type="molecule type" value="Genomic_DNA"/>
</dbReference>